<dbReference type="EMBL" id="JAPFFF010000002">
    <property type="protein sequence ID" value="KAK8896074.1"/>
    <property type="molecule type" value="Genomic_DNA"/>
</dbReference>
<feature type="transmembrane region" description="Helical" evidence="1">
    <location>
        <begin position="556"/>
        <end position="579"/>
    </location>
</feature>
<evidence type="ECO:0000256" key="1">
    <source>
        <dbReference type="SAM" id="Phobius"/>
    </source>
</evidence>
<reference evidence="2 3" key="1">
    <citation type="submission" date="2024-04" db="EMBL/GenBank/DDBJ databases">
        <title>Tritrichomonas musculus Genome.</title>
        <authorList>
            <person name="Alves-Ferreira E."/>
            <person name="Grigg M."/>
            <person name="Lorenzi H."/>
            <person name="Galac M."/>
        </authorList>
    </citation>
    <scope>NUCLEOTIDE SEQUENCE [LARGE SCALE GENOMIC DNA]</scope>
    <source>
        <strain evidence="2 3">EAF2021</strain>
    </source>
</reference>
<keyword evidence="1" id="KW-0472">Membrane</keyword>
<dbReference type="Proteomes" id="UP001470230">
    <property type="component" value="Unassembled WGS sequence"/>
</dbReference>
<sequence length="625" mass="70506">MNITILSLISSASYSLAPFFVGNKLSLINVHFSKHITSLLYNQESLLLRGSYFEQIYGNVLLNEEEEKHQLFKGITFNDKFDIGQINSPKSVTIMNCFFTNINALSGNPLKIDSDRVSLYITDTLFDNCKSENGVIYLSRTRCATITHICSRQSLCSHDNNFLFYSCNRDDFSIFLYNSIYESTMGNYENSMNTFSVRCLDGDQYFKCNNLTKLDFNGFQFDNVQCLLFSMSTINACAVSCFSLSGNKKDREIDRINFYSSSHDEAPILRFSSEIEYTFTASNCVLLTLNKTVGQDQSEKTVRVILNDCVLNQVINDDKMVTLNNPTYVNEFHSKFLVRYPHFTYKDICAGQTYEEKNEAHNCNVGDCIPNDCERTIGFPENVVPYTTIVHGDLQSFTFSPSFKFSSSNKFSQSADFSQSEKFQQTSEFSQSEDFQQSSEFSQSEDFSLSNKFSNSLNFSLSTAFTKSKDFSETNDFSGSKIFTNSCYFSFSEMFSNSADLFNSKKISQTFFFLQSFVFSQSDYLPNSFMESSEGQVIDKDANVGGNNKNNNKGKLIGIIVAVVAAAAIIAAVITIVAIKKRKIIDSLSEGEVITHETAAITVDNVLQSEMNVDDPFAVDFQNEL</sequence>
<proteinExistence type="predicted"/>
<organism evidence="2 3">
    <name type="scientific">Tritrichomonas musculus</name>
    <dbReference type="NCBI Taxonomy" id="1915356"/>
    <lineage>
        <taxon>Eukaryota</taxon>
        <taxon>Metamonada</taxon>
        <taxon>Parabasalia</taxon>
        <taxon>Tritrichomonadida</taxon>
        <taxon>Tritrichomonadidae</taxon>
        <taxon>Tritrichomonas</taxon>
    </lineage>
</organism>
<name>A0ABR2KYB0_9EUKA</name>
<accession>A0ABR2KYB0</accession>
<keyword evidence="1" id="KW-0812">Transmembrane</keyword>
<comment type="caution">
    <text evidence="2">The sequence shown here is derived from an EMBL/GenBank/DDBJ whole genome shotgun (WGS) entry which is preliminary data.</text>
</comment>
<protein>
    <recommendedName>
        <fullName evidence="4">Transmembrane protein</fullName>
    </recommendedName>
</protein>
<keyword evidence="3" id="KW-1185">Reference proteome</keyword>
<evidence type="ECO:0008006" key="4">
    <source>
        <dbReference type="Google" id="ProtNLM"/>
    </source>
</evidence>
<keyword evidence="1" id="KW-1133">Transmembrane helix</keyword>
<evidence type="ECO:0000313" key="3">
    <source>
        <dbReference type="Proteomes" id="UP001470230"/>
    </source>
</evidence>
<gene>
    <name evidence="2" type="ORF">M9Y10_013964</name>
</gene>
<evidence type="ECO:0000313" key="2">
    <source>
        <dbReference type="EMBL" id="KAK8896074.1"/>
    </source>
</evidence>